<protein>
    <submittedName>
        <fullName evidence="2">Uncharacterized protein</fullName>
    </submittedName>
</protein>
<keyword evidence="3" id="KW-1185">Reference proteome</keyword>
<accession>A0ABN7QM17</accession>
<feature type="region of interest" description="Disordered" evidence="1">
    <location>
        <begin position="81"/>
        <end position="174"/>
    </location>
</feature>
<dbReference type="Proteomes" id="UP000789752">
    <property type="component" value="Unassembled WGS sequence"/>
</dbReference>
<name>A0ABN7QM17_9BURK</name>
<evidence type="ECO:0000313" key="3">
    <source>
        <dbReference type="Proteomes" id="UP000789752"/>
    </source>
</evidence>
<reference evidence="2 3" key="1">
    <citation type="submission" date="2021-04" db="EMBL/GenBank/DDBJ databases">
        <authorList>
            <person name="Vanwijnsberghe S."/>
        </authorList>
    </citation>
    <scope>NUCLEOTIDE SEQUENCE [LARGE SCALE GENOMIC DNA]</scope>
    <source>
        <strain evidence="2 3">LMG 32171</strain>
    </source>
</reference>
<sequence>MPVARVYPKSQWEALARTLDELPEKPEAERGLSVRDAMKDMRGHIRTAQTKGYTLEQIAEQARQAGIDITAGTIRYALRSAGKGNSAGNTARPATKTPAPGTVMALPRTHGMGQGGASRANSPRTEGHTGGRTEGRTEGRNEARPHGGKAEVKPQPMPVQGSLAFAIRPDTDDL</sequence>
<gene>
    <name evidence="2" type="ORF">R54767_02177</name>
</gene>
<dbReference type="RefSeq" id="WP_411178933.1">
    <property type="nucleotide sequence ID" value="NZ_CAJQYY010000011.1"/>
</dbReference>
<dbReference type="EMBL" id="CAJQYY010000011">
    <property type="protein sequence ID" value="CAG4896894.1"/>
    <property type="molecule type" value="Genomic_DNA"/>
</dbReference>
<evidence type="ECO:0000256" key="1">
    <source>
        <dbReference type="SAM" id="MobiDB-lite"/>
    </source>
</evidence>
<proteinExistence type="predicted"/>
<feature type="compositionally biased region" description="Basic and acidic residues" evidence="1">
    <location>
        <begin position="125"/>
        <end position="152"/>
    </location>
</feature>
<comment type="caution">
    <text evidence="2">The sequence shown here is derived from an EMBL/GenBank/DDBJ whole genome shotgun (WGS) entry which is preliminary data.</text>
</comment>
<evidence type="ECO:0000313" key="2">
    <source>
        <dbReference type="EMBL" id="CAG4896894.1"/>
    </source>
</evidence>
<organism evidence="2 3">
    <name type="scientific">Paraburkholderia gardini</name>
    <dbReference type="NCBI Taxonomy" id="2823469"/>
    <lineage>
        <taxon>Bacteria</taxon>
        <taxon>Pseudomonadati</taxon>
        <taxon>Pseudomonadota</taxon>
        <taxon>Betaproteobacteria</taxon>
        <taxon>Burkholderiales</taxon>
        <taxon>Burkholderiaceae</taxon>
        <taxon>Paraburkholderia</taxon>
    </lineage>
</organism>